<dbReference type="Gene3D" id="1.20.144.10">
    <property type="entry name" value="Phosphatidic acid phosphatase type 2/haloperoxidase"/>
    <property type="match status" value="1"/>
</dbReference>
<evidence type="ECO:0000313" key="9">
    <source>
        <dbReference type="EMBL" id="KAK7491928.1"/>
    </source>
</evidence>
<sequence>MVTVMAILNILHYTASPVHQGFFCNDDSIRLPYRPFTVKPDLLLGVTFAGTLLVMLLTELPHVVRDMRPGAPNNNRNERQPCGKCSVGRVVRAFGAYAYGYILVTLITVVLKLSTGQLRPHFLAVCKPDVDLSNCTGELKSARESFPSGHASMMFYCATFLVLYLETRIHVVNTRLPKLTLQAGMVTAALYVSVTRITDHHHHRTDVIVGALLGIIVAIVTFTQVARHWINDHKAAEADRDSQNCNNSSTDIDTESADPTTPTPLLSRNGLGEKAGSSGALLGPLRLHIP</sequence>
<feature type="transmembrane region" description="Helical" evidence="7">
    <location>
        <begin position="179"/>
        <end position="195"/>
    </location>
</feature>
<evidence type="ECO:0000256" key="7">
    <source>
        <dbReference type="SAM" id="Phobius"/>
    </source>
</evidence>
<evidence type="ECO:0000313" key="10">
    <source>
        <dbReference type="Proteomes" id="UP001519460"/>
    </source>
</evidence>
<feature type="transmembrane region" description="Helical" evidence="7">
    <location>
        <begin position="42"/>
        <end position="60"/>
    </location>
</feature>
<dbReference type="SMART" id="SM00014">
    <property type="entry name" value="acidPPc"/>
    <property type="match status" value="1"/>
</dbReference>
<feature type="transmembrane region" description="Helical" evidence="7">
    <location>
        <begin position="207"/>
        <end position="226"/>
    </location>
</feature>
<evidence type="ECO:0000256" key="5">
    <source>
        <dbReference type="ARBA" id="ARBA00023136"/>
    </source>
</evidence>
<reference evidence="9 10" key="1">
    <citation type="journal article" date="2023" name="Sci. Data">
        <title>Genome assembly of the Korean intertidal mud-creeper Batillaria attramentaria.</title>
        <authorList>
            <person name="Patra A.K."/>
            <person name="Ho P.T."/>
            <person name="Jun S."/>
            <person name="Lee S.J."/>
            <person name="Kim Y."/>
            <person name="Won Y.J."/>
        </authorList>
    </citation>
    <scope>NUCLEOTIDE SEQUENCE [LARGE SCALE GENOMIC DNA]</scope>
    <source>
        <strain evidence="9">Wonlab-2016</strain>
    </source>
</reference>
<dbReference type="PANTHER" id="PTHR10165">
    <property type="entry name" value="LIPID PHOSPHATE PHOSPHATASE"/>
    <property type="match status" value="1"/>
</dbReference>
<evidence type="ECO:0000256" key="2">
    <source>
        <dbReference type="ARBA" id="ARBA00008816"/>
    </source>
</evidence>
<accession>A0ABD0KYA3</accession>
<feature type="compositionally biased region" description="Polar residues" evidence="6">
    <location>
        <begin position="243"/>
        <end position="266"/>
    </location>
</feature>
<keyword evidence="5 7" id="KW-0472">Membrane</keyword>
<dbReference type="SUPFAM" id="SSF48317">
    <property type="entry name" value="Acid phosphatase/Vanadium-dependent haloperoxidase"/>
    <property type="match status" value="1"/>
</dbReference>
<dbReference type="GO" id="GO:0016020">
    <property type="term" value="C:membrane"/>
    <property type="evidence" value="ECO:0007669"/>
    <property type="project" value="UniProtKB-SubCell"/>
</dbReference>
<evidence type="ECO:0000259" key="8">
    <source>
        <dbReference type="SMART" id="SM00014"/>
    </source>
</evidence>
<evidence type="ECO:0000256" key="6">
    <source>
        <dbReference type="SAM" id="MobiDB-lite"/>
    </source>
</evidence>
<feature type="region of interest" description="Disordered" evidence="6">
    <location>
        <begin position="236"/>
        <end position="277"/>
    </location>
</feature>
<proteinExistence type="inferred from homology"/>
<dbReference type="AlphaFoldDB" id="A0ABD0KYA3"/>
<comment type="subcellular location">
    <subcellularLocation>
        <location evidence="1">Membrane</location>
        <topology evidence="1">Multi-pass membrane protein</topology>
    </subcellularLocation>
</comment>
<keyword evidence="10" id="KW-1185">Reference proteome</keyword>
<dbReference type="CDD" id="cd03384">
    <property type="entry name" value="PAP2_wunen"/>
    <property type="match status" value="1"/>
</dbReference>
<gene>
    <name evidence="9" type="ORF">BaRGS_00016774</name>
</gene>
<name>A0ABD0KYA3_9CAEN</name>
<dbReference type="InterPro" id="IPR000326">
    <property type="entry name" value="PAP2/HPO"/>
</dbReference>
<evidence type="ECO:0000256" key="3">
    <source>
        <dbReference type="ARBA" id="ARBA00022692"/>
    </source>
</evidence>
<evidence type="ECO:0000256" key="4">
    <source>
        <dbReference type="ARBA" id="ARBA00022989"/>
    </source>
</evidence>
<comment type="caution">
    <text evidence="9">The sequence shown here is derived from an EMBL/GenBank/DDBJ whole genome shotgun (WGS) entry which is preliminary data.</text>
</comment>
<comment type="similarity">
    <text evidence="2">Belongs to the PA-phosphatase related phosphoesterase family.</text>
</comment>
<evidence type="ECO:0000256" key="1">
    <source>
        <dbReference type="ARBA" id="ARBA00004141"/>
    </source>
</evidence>
<dbReference type="Pfam" id="PF01569">
    <property type="entry name" value="PAP2"/>
    <property type="match status" value="1"/>
</dbReference>
<organism evidence="9 10">
    <name type="scientific">Batillaria attramentaria</name>
    <dbReference type="NCBI Taxonomy" id="370345"/>
    <lineage>
        <taxon>Eukaryota</taxon>
        <taxon>Metazoa</taxon>
        <taxon>Spiralia</taxon>
        <taxon>Lophotrochozoa</taxon>
        <taxon>Mollusca</taxon>
        <taxon>Gastropoda</taxon>
        <taxon>Caenogastropoda</taxon>
        <taxon>Sorbeoconcha</taxon>
        <taxon>Cerithioidea</taxon>
        <taxon>Batillariidae</taxon>
        <taxon>Batillaria</taxon>
    </lineage>
</organism>
<dbReference type="EMBL" id="JACVVK020000108">
    <property type="protein sequence ID" value="KAK7491928.1"/>
    <property type="molecule type" value="Genomic_DNA"/>
</dbReference>
<dbReference type="InterPro" id="IPR043216">
    <property type="entry name" value="PAP-like"/>
</dbReference>
<feature type="domain" description="Phosphatidic acid phosphatase type 2/haloperoxidase" evidence="8">
    <location>
        <begin position="94"/>
        <end position="222"/>
    </location>
</feature>
<feature type="transmembrane region" description="Helical" evidence="7">
    <location>
        <begin position="94"/>
        <end position="113"/>
    </location>
</feature>
<feature type="transmembrane region" description="Helical" evidence="7">
    <location>
        <begin position="149"/>
        <end position="167"/>
    </location>
</feature>
<keyword evidence="3 7" id="KW-0812">Transmembrane</keyword>
<keyword evidence="4 7" id="KW-1133">Transmembrane helix</keyword>
<dbReference type="PANTHER" id="PTHR10165:SF174">
    <property type="entry name" value="PHOSPHATIDIC ACID PHOSPHATASE TYPE 2_HALOPEROXIDASE DOMAIN-CONTAINING PROTEIN"/>
    <property type="match status" value="1"/>
</dbReference>
<protein>
    <recommendedName>
        <fullName evidence="8">Phosphatidic acid phosphatase type 2/haloperoxidase domain-containing protein</fullName>
    </recommendedName>
</protein>
<dbReference type="Proteomes" id="UP001519460">
    <property type="component" value="Unassembled WGS sequence"/>
</dbReference>
<dbReference type="InterPro" id="IPR036938">
    <property type="entry name" value="PAP2/HPO_sf"/>
</dbReference>